<comment type="caution">
    <text evidence="4">The sequence shown here is derived from an EMBL/GenBank/DDBJ whole genome shotgun (WGS) entry which is preliminary data.</text>
</comment>
<feature type="domain" description="Protein NO VEIN C-terminal" evidence="3">
    <location>
        <begin position="580"/>
        <end position="666"/>
    </location>
</feature>
<feature type="compositionally biased region" description="Basic residues" evidence="1">
    <location>
        <begin position="389"/>
        <end position="401"/>
    </location>
</feature>
<feature type="region of interest" description="Disordered" evidence="1">
    <location>
        <begin position="357"/>
        <end position="416"/>
    </location>
</feature>
<dbReference type="Proteomes" id="UP000824890">
    <property type="component" value="Unassembled WGS sequence"/>
</dbReference>
<feature type="domain" description="AB hydrolase-1" evidence="2">
    <location>
        <begin position="856"/>
        <end position="1111"/>
    </location>
</feature>
<accession>A0ABQ8CWV5</accession>
<dbReference type="Pfam" id="PF12697">
    <property type="entry name" value="Abhydrolase_6"/>
    <property type="match status" value="1"/>
</dbReference>
<dbReference type="Gene3D" id="3.40.50.1820">
    <property type="entry name" value="alpha/beta hydrolase"/>
    <property type="match status" value="1"/>
</dbReference>
<keyword evidence="5" id="KW-1185">Reference proteome</keyword>
<protein>
    <recommendedName>
        <fullName evidence="6">Protein NO VEIN C-terminal domain-containing protein</fullName>
    </recommendedName>
</protein>
<evidence type="ECO:0000313" key="4">
    <source>
        <dbReference type="EMBL" id="KAH0921023.1"/>
    </source>
</evidence>
<dbReference type="PANTHER" id="PTHR45763:SF45">
    <property type="entry name" value="ALPHA_BETA-HYDROLASES SUPERFAMILY PROTEIN"/>
    <property type="match status" value="1"/>
</dbReference>
<feature type="region of interest" description="Disordered" evidence="1">
    <location>
        <begin position="1"/>
        <end position="32"/>
    </location>
</feature>
<sequence length="1139" mass="128573">VAFARRSMQGNRDGSWPLRATANGGSGGYHPQPTRMYSNFNIQQPIRYNLQTQQNLNFAHPPQIPSFRPQIHGSSGNVEAIRIDNAVKETRRSLVAAGENVSSIKVSQSVLAQLQQQPDSQRSLGMQMQDVPSLRQLMTLEGKIYAFIHCFVGARGIVTLHDLEVAICRNEFVDCFDDLKLGPLLRHPLVLLYFPSISGCSGPVQITSEEIISFLDSYLSTYGMDDVKLDDFLDYVAEKKSVIGKEKLGVRIQSLRMYVSFIQDAKRQEGETLETLLTGLHQKHHIVSSKKQLRDKSPTVSEDSDVAALHRKDYCGKHTRYDSSSSDDDDSDDYEVKYVNSSDHVSSCPYPSVAEEVKKLGRSKTKMKAETKKRKAETRSHEKSDLSKQLRRSPSKLRRGHVKQEIPGPADDSDTKQVFSVNEADFTLSEGALRLFISTWKDACKELSMSMFVEEILSFYNLRGSEAQPKTKSKRAKAMSSFPFVGLLHIARELVTEALEGQKPMEITNRNLVAGYDNSAGTSSRATKPPIPLHNMMSSSTSGNLAHEWNNSISTDLSTRDQFHTGTDRATLLQYTGKKGEEIAFRYYAAKYGKDAVVSWINEQSETGLPYDLVIKNRGGKKEYIEVKATVSAAKDSFNLTVKEWQFANEKGESYVIAHVLLGNSNAILTQHRNLVKLCQEGHLRCKDSQHIKNVKDGLAKEIRRGLFCLFFSLGLSTQIQGGWILTKESEEEYLVWSSKILYSYSNSIHQGGALLAFSTSSRLLYQSSSLSLSCAHKEKIDHIFDHSIPSLFLPDSRQIISSSGMSSSVLKLVMIDYKCLMGDSCENSNRVKLRDGRFLAYRESGVPKEEAKYKIILVHGFGSSKDMNFSASKELIQELGVYLLFYSRSGYGDSDANTKRSLKSEVDDITELADHLEIGPKFYLIGISMGSYPTWEHSIFFCRLSGVAFVAPVVNYRWPSLPKKLIKKDYRRGIIRWCLRISRFAPGLLHWWVVQKVIPSNSSVLESNPVYFNSHDVEVLKRTTGFPMLTKDKLRERNVFDTLRDDFMACFGQWDFEPADLNITQESSVHIWHGKEDKVVPFQLQRCILQKQPLINYHEIPQGGHLIVHYDGTCDAILRSLLLGEEHKMYKPVLQLNV</sequence>
<dbReference type="Pfam" id="PF13020">
    <property type="entry name" value="NOV_C"/>
    <property type="match status" value="1"/>
</dbReference>
<evidence type="ECO:0000256" key="1">
    <source>
        <dbReference type="SAM" id="MobiDB-lite"/>
    </source>
</evidence>
<dbReference type="InterPro" id="IPR024975">
    <property type="entry name" value="NOV_C"/>
</dbReference>
<feature type="compositionally biased region" description="Basic and acidic residues" evidence="1">
    <location>
        <begin position="377"/>
        <end position="388"/>
    </location>
</feature>
<dbReference type="EMBL" id="JAGKQM010000006">
    <property type="protein sequence ID" value="KAH0921023.1"/>
    <property type="molecule type" value="Genomic_DNA"/>
</dbReference>
<dbReference type="InterPro" id="IPR000073">
    <property type="entry name" value="AB_hydrolase_1"/>
</dbReference>
<evidence type="ECO:0000313" key="5">
    <source>
        <dbReference type="Proteomes" id="UP000824890"/>
    </source>
</evidence>
<proteinExistence type="predicted"/>
<gene>
    <name evidence="4" type="ORF">HID58_021041</name>
</gene>
<name>A0ABQ8CWV5_BRANA</name>
<dbReference type="InterPro" id="IPR029058">
    <property type="entry name" value="AB_hydrolase_fold"/>
</dbReference>
<reference evidence="4 5" key="1">
    <citation type="submission" date="2021-05" db="EMBL/GenBank/DDBJ databases">
        <title>Genome Assembly of Synthetic Allotetraploid Brassica napus Reveals Homoeologous Exchanges between Subgenomes.</title>
        <authorList>
            <person name="Davis J.T."/>
        </authorList>
    </citation>
    <scope>NUCLEOTIDE SEQUENCE [LARGE SCALE GENOMIC DNA]</scope>
    <source>
        <strain evidence="5">cv. Da-Ae</strain>
        <tissue evidence="4">Seedling</tissue>
    </source>
</reference>
<feature type="non-terminal residue" evidence="4">
    <location>
        <position position="1"/>
    </location>
</feature>
<evidence type="ECO:0008006" key="6">
    <source>
        <dbReference type="Google" id="ProtNLM"/>
    </source>
</evidence>
<organism evidence="4 5">
    <name type="scientific">Brassica napus</name>
    <name type="common">Rape</name>
    <dbReference type="NCBI Taxonomy" id="3708"/>
    <lineage>
        <taxon>Eukaryota</taxon>
        <taxon>Viridiplantae</taxon>
        <taxon>Streptophyta</taxon>
        <taxon>Embryophyta</taxon>
        <taxon>Tracheophyta</taxon>
        <taxon>Spermatophyta</taxon>
        <taxon>Magnoliopsida</taxon>
        <taxon>eudicotyledons</taxon>
        <taxon>Gunneridae</taxon>
        <taxon>Pentapetalae</taxon>
        <taxon>rosids</taxon>
        <taxon>malvids</taxon>
        <taxon>Brassicales</taxon>
        <taxon>Brassicaceae</taxon>
        <taxon>Brassiceae</taxon>
        <taxon>Brassica</taxon>
    </lineage>
</organism>
<dbReference type="SUPFAM" id="SSF53474">
    <property type="entry name" value="alpha/beta-Hydrolases"/>
    <property type="match status" value="1"/>
</dbReference>
<feature type="compositionally biased region" description="Basic residues" evidence="1">
    <location>
        <begin position="360"/>
        <end position="376"/>
    </location>
</feature>
<evidence type="ECO:0000259" key="3">
    <source>
        <dbReference type="Pfam" id="PF13020"/>
    </source>
</evidence>
<dbReference type="PANTHER" id="PTHR45763">
    <property type="entry name" value="HYDROLASE, ALPHA/BETA FOLD FAMILY PROTEIN, EXPRESSED-RELATED"/>
    <property type="match status" value="1"/>
</dbReference>
<evidence type="ECO:0000259" key="2">
    <source>
        <dbReference type="Pfam" id="PF12697"/>
    </source>
</evidence>